<evidence type="ECO:0000313" key="2">
    <source>
        <dbReference type="EMBL" id="BCJ41721.1"/>
    </source>
</evidence>
<gene>
    <name evidence="2" type="ORF">Aiant_23780</name>
</gene>
<organism evidence="2 3">
    <name type="scientific">Actinoplanes ianthinogenes</name>
    <dbReference type="NCBI Taxonomy" id="122358"/>
    <lineage>
        <taxon>Bacteria</taxon>
        <taxon>Bacillati</taxon>
        <taxon>Actinomycetota</taxon>
        <taxon>Actinomycetes</taxon>
        <taxon>Micromonosporales</taxon>
        <taxon>Micromonosporaceae</taxon>
        <taxon>Actinoplanes</taxon>
    </lineage>
</organism>
<evidence type="ECO:0000256" key="1">
    <source>
        <dbReference type="SAM" id="Phobius"/>
    </source>
</evidence>
<dbReference type="Proteomes" id="UP000676967">
    <property type="component" value="Chromosome"/>
</dbReference>
<keyword evidence="1" id="KW-0812">Transmembrane</keyword>
<protein>
    <submittedName>
        <fullName evidence="2">Uncharacterized protein</fullName>
    </submittedName>
</protein>
<keyword evidence="1" id="KW-0472">Membrane</keyword>
<dbReference type="RefSeq" id="WP_268248819.1">
    <property type="nucleotide sequence ID" value="NZ_AP023356.1"/>
</dbReference>
<keyword evidence="1" id="KW-1133">Transmembrane helix</keyword>
<reference evidence="2 3" key="1">
    <citation type="submission" date="2020-08" db="EMBL/GenBank/DDBJ databases">
        <title>Whole genome shotgun sequence of Actinoplanes ianthinogenes NBRC 13996.</title>
        <authorList>
            <person name="Komaki H."/>
            <person name="Tamura T."/>
        </authorList>
    </citation>
    <scope>NUCLEOTIDE SEQUENCE [LARGE SCALE GENOMIC DNA]</scope>
    <source>
        <strain evidence="2 3">NBRC 13996</strain>
    </source>
</reference>
<evidence type="ECO:0000313" key="3">
    <source>
        <dbReference type="Proteomes" id="UP000676967"/>
    </source>
</evidence>
<feature type="transmembrane region" description="Helical" evidence="1">
    <location>
        <begin position="22"/>
        <end position="41"/>
    </location>
</feature>
<proteinExistence type="predicted"/>
<dbReference type="EMBL" id="AP023356">
    <property type="protein sequence ID" value="BCJ41721.1"/>
    <property type="molecule type" value="Genomic_DNA"/>
</dbReference>
<sequence length="42" mass="4245">MSSEPLTTAPVSETSETAAETGLLVAVLLLVLLGTTAILLMS</sequence>
<name>A0ABM7LR62_9ACTN</name>
<keyword evidence="3" id="KW-1185">Reference proteome</keyword>
<accession>A0ABM7LR62</accession>